<dbReference type="OMA" id="MRPSNML"/>
<feature type="domain" description="Aminoglycoside phosphotransferase" evidence="2">
    <location>
        <begin position="130"/>
        <end position="392"/>
    </location>
</feature>
<dbReference type="InterPro" id="IPR011009">
    <property type="entry name" value="Kinase-like_dom_sf"/>
</dbReference>
<dbReference type="OrthoDB" id="5412996at2759"/>
<reference evidence="3 4" key="1">
    <citation type="submission" date="2015-04" db="EMBL/GenBank/DDBJ databases">
        <authorList>
            <person name="Syromyatnikov M.Y."/>
            <person name="Popov V.N."/>
        </authorList>
    </citation>
    <scope>NUCLEOTIDE SEQUENCE [LARGE SCALE GENOMIC DNA]</scope>
    <source>
        <strain evidence="3">WF-38-12</strain>
    </source>
</reference>
<evidence type="ECO:0000256" key="1">
    <source>
        <dbReference type="SAM" id="MobiDB-lite"/>
    </source>
</evidence>
<proteinExistence type="predicted"/>
<feature type="compositionally biased region" description="Basic and acidic residues" evidence="1">
    <location>
        <begin position="17"/>
        <end position="47"/>
    </location>
</feature>
<dbReference type="PANTHER" id="PTHR21310:SF37">
    <property type="entry name" value="AMINOGLYCOSIDE PHOSPHOTRANSFERASE DOMAIN-CONTAINING PROTEIN"/>
    <property type="match status" value="1"/>
</dbReference>
<feature type="region of interest" description="Disordered" evidence="1">
    <location>
        <begin position="1"/>
        <end position="47"/>
    </location>
</feature>
<dbReference type="InterPro" id="IPR002575">
    <property type="entry name" value="Aminoglycoside_PTrfase"/>
</dbReference>
<keyword evidence="4" id="KW-1185">Reference proteome</keyword>
<evidence type="ECO:0000313" key="4">
    <source>
        <dbReference type="Proteomes" id="UP000054383"/>
    </source>
</evidence>
<sequence length="525" mass="60225">MTDSGGFVKVPKDDEEERMHKAAEESQRKREEARKKREMEEAMKRAGEDSQQPWSIFSYITIRPMPQQKTSSLKTYFDEIEETNGDDECKVWLNRVFDLKAELATFVATHRAGGGSGQYVGFLKGSFNFSFRFSFNDGGPDAIIRFPKPGHTATAYRDEKVANEVQIMEYLRQHTTIPIPRVHSWGLIAESPQQLGPFIIMDYVEGVLLSTVLKQPDQEDVILNPDIDNNKLDKIYCQIAHYMLQLSQLTFPRIGAISKDGALGTWCVTGRPLTYNMNELATVAGYPHGQFPMAPFDRASDYLRSVANEHLTHLWSQRNLADDPEIAQKRFVARHRFVQLIPKYCVEDGGPFIPFCDDMRPSNMLVNPETLSITAVLDFEFTNAMPAEFTYDPPWWLLLSGPELWLERCSIDEFLALYEPRMTQFLRALEQVERELALESKQSSGPRLSTRMRDSWRTGRFWFDYAARKSFDVDIIYWAALHEGGAGVESLDDKARAEIESFTQTKMEQLKVYKEECTARFSSGK</sequence>
<dbReference type="Proteomes" id="UP000054383">
    <property type="component" value="Unassembled WGS sequence"/>
</dbReference>
<dbReference type="InterPro" id="IPR051678">
    <property type="entry name" value="AGP_Transferase"/>
</dbReference>
<dbReference type="PANTHER" id="PTHR21310">
    <property type="entry name" value="AMINOGLYCOSIDE PHOSPHOTRANSFERASE-RELATED-RELATED"/>
    <property type="match status" value="1"/>
</dbReference>
<dbReference type="SUPFAM" id="SSF56112">
    <property type="entry name" value="Protein kinase-like (PK-like)"/>
    <property type="match status" value="1"/>
</dbReference>
<dbReference type="EMBL" id="CVMT01000001">
    <property type="protein sequence ID" value="CRG82658.1"/>
    <property type="molecule type" value="Genomic_DNA"/>
</dbReference>
<organism evidence="3 4">
    <name type="scientific">Talaromyces islandicus</name>
    <name type="common">Penicillium islandicum</name>
    <dbReference type="NCBI Taxonomy" id="28573"/>
    <lineage>
        <taxon>Eukaryota</taxon>
        <taxon>Fungi</taxon>
        <taxon>Dikarya</taxon>
        <taxon>Ascomycota</taxon>
        <taxon>Pezizomycotina</taxon>
        <taxon>Eurotiomycetes</taxon>
        <taxon>Eurotiomycetidae</taxon>
        <taxon>Eurotiales</taxon>
        <taxon>Trichocomaceae</taxon>
        <taxon>Talaromyces</taxon>
        <taxon>Talaromyces sect. Islandici</taxon>
    </lineage>
</organism>
<dbReference type="Pfam" id="PF01636">
    <property type="entry name" value="APH"/>
    <property type="match status" value="1"/>
</dbReference>
<evidence type="ECO:0000259" key="2">
    <source>
        <dbReference type="Pfam" id="PF01636"/>
    </source>
</evidence>
<name>A0A0U1LI05_TALIS</name>
<protein>
    <recommendedName>
        <fullName evidence="2">Aminoglycoside phosphotransferase domain-containing protein</fullName>
    </recommendedName>
</protein>
<dbReference type="STRING" id="28573.A0A0U1LI05"/>
<evidence type="ECO:0000313" key="3">
    <source>
        <dbReference type="EMBL" id="CRG82658.1"/>
    </source>
</evidence>
<dbReference type="Gene3D" id="3.30.200.20">
    <property type="entry name" value="Phosphorylase Kinase, domain 1"/>
    <property type="match status" value="1"/>
</dbReference>
<accession>A0A0U1LI05</accession>
<dbReference type="AlphaFoldDB" id="A0A0U1LI05"/>
<gene>
    <name evidence="3" type="ORF">PISL3812_00002</name>
</gene>